<protein>
    <submittedName>
        <fullName evidence="8">Biopolymer transporter ExbD</fullName>
    </submittedName>
</protein>
<proteinExistence type="inferred from homology"/>
<keyword evidence="7" id="KW-0813">Transport</keyword>
<evidence type="ECO:0000256" key="4">
    <source>
        <dbReference type="ARBA" id="ARBA00022692"/>
    </source>
</evidence>
<evidence type="ECO:0000313" key="9">
    <source>
        <dbReference type="Proteomes" id="UP000592216"/>
    </source>
</evidence>
<reference evidence="8 9" key="1">
    <citation type="submission" date="2020-04" db="EMBL/GenBank/DDBJ databases">
        <title>Donghicola sp., a member of the Rhodobacteraceae family isolated from mangrove forest in Thailand.</title>
        <authorList>
            <person name="Charoenyingcharoen P."/>
            <person name="Yukphan P."/>
        </authorList>
    </citation>
    <scope>NUCLEOTIDE SEQUENCE [LARGE SCALE GENOMIC DNA]</scope>
    <source>
        <strain evidence="8 9">B5-SW-15</strain>
    </source>
</reference>
<dbReference type="EMBL" id="JABCJE010000012">
    <property type="protein sequence ID" value="NVO25183.1"/>
    <property type="molecule type" value="Genomic_DNA"/>
</dbReference>
<name>A0A850Q8B1_9RHOB</name>
<dbReference type="RefSeq" id="WP_177158740.1">
    <property type="nucleotide sequence ID" value="NZ_JABCJE010000012.1"/>
</dbReference>
<dbReference type="GO" id="GO:0015031">
    <property type="term" value="P:protein transport"/>
    <property type="evidence" value="ECO:0007669"/>
    <property type="project" value="UniProtKB-KW"/>
</dbReference>
<comment type="subcellular location">
    <subcellularLocation>
        <location evidence="1">Cell membrane</location>
        <topology evidence="1">Single-pass membrane protein</topology>
    </subcellularLocation>
    <subcellularLocation>
        <location evidence="7">Cell membrane</location>
        <topology evidence="7">Single-pass type II membrane protein</topology>
    </subcellularLocation>
</comment>
<evidence type="ECO:0000256" key="5">
    <source>
        <dbReference type="ARBA" id="ARBA00022989"/>
    </source>
</evidence>
<dbReference type="PANTHER" id="PTHR30558">
    <property type="entry name" value="EXBD MEMBRANE COMPONENT OF PMF-DRIVEN MACROMOLECULE IMPORT SYSTEM"/>
    <property type="match status" value="1"/>
</dbReference>
<dbReference type="GO" id="GO:0022857">
    <property type="term" value="F:transmembrane transporter activity"/>
    <property type="evidence" value="ECO:0007669"/>
    <property type="project" value="InterPro"/>
</dbReference>
<dbReference type="Pfam" id="PF02472">
    <property type="entry name" value="ExbD"/>
    <property type="match status" value="1"/>
</dbReference>
<evidence type="ECO:0000256" key="6">
    <source>
        <dbReference type="ARBA" id="ARBA00023136"/>
    </source>
</evidence>
<evidence type="ECO:0000256" key="1">
    <source>
        <dbReference type="ARBA" id="ARBA00004162"/>
    </source>
</evidence>
<dbReference type="Proteomes" id="UP000592216">
    <property type="component" value="Unassembled WGS sequence"/>
</dbReference>
<keyword evidence="3" id="KW-1003">Cell membrane</keyword>
<accession>A0A850Q8B1</accession>
<comment type="caution">
    <text evidence="8">The sequence shown here is derived from an EMBL/GenBank/DDBJ whole genome shotgun (WGS) entry which is preliminary data.</text>
</comment>
<keyword evidence="4 7" id="KW-0812">Transmembrane</keyword>
<keyword evidence="5" id="KW-1133">Transmembrane helix</keyword>
<gene>
    <name evidence="8" type="ORF">HJ536_17640</name>
</gene>
<organism evidence="8 9">
    <name type="scientific">Donghicola mangrovi</name>
    <dbReference type="NCBI Taxonomy" id="2729614"/>
    <lineage>
        <taxon>Bacteria</taxon>
        <taxon>Pseudomonadati</taxon>
        <taxon>Pseudomonadota</taxon>
        <taxon>Alphaproteobacteria</taxon>
        <taxon>Rhodobacterales</taxon>
        <taxon>Roseobacteraceae</taxon>
        <taxon>Donghicola</taxon>
    </lineage>
</organism>
<dbReference type="PANTHER" id="PTHR30558:SF3">
    <property type="entry name" value="BIOPOLYMER TRANSPORT PROTEIN EXBD-RELATED"/>
    <property type="match status" value="1"/>
</dbReference>
<keyword evidence="7" id="KW-0653">Protein transport</keyword>
<dbReference type="InterPro" id="IPR003400">
    <property type="entry name" value="ExbD"/>
</dbReference>
<evidence type="ECO:0000256" key="2">
    <source>
        <dbReference type="ARBA" id="ARBA00005811"/>
    </source>
</evidence>
<keyword evidence="6" id="KW-0472">Membrane</keyword>
<evidence type="ECO:0000256" key="3">
    <source>
        <dbReference type="ARBA" id="ARBA00022475"/>
    </source>
</evidence>
<evidence type="ECO:0000313" key="8">
    <source>
        <dbReference type="EMBL" id="NVO25183.1"/>
    </source>
</evidence>
<evidence type="ECO:0000256" key="7">
    <source>
        <dbReference type="RuleBase" id="RU003879"/>
    </source>
</evidence>
<dbReference type="AlphaFoldDB" id="A0A850Q8B1"/>
<dbReference type="GO" id="GO:0005886">
    <property type="term" value="C:plasma membrane"/>
    <property type="evidence" value="ECO:0007669"/>
    <property type="project" value="UniProtKB-SubCell"/>
</dbReference>
<sequence length="138" mass="14372">MKFPEAPRKPAPESVVPMINVVFLLLIFFLMSAQITPPAPFEVTPPQAQADQPADGEFTLYMDASGQAGFQDQTGNSAFAALSRARDDYCGKADCTATPPTLMVNADGSAGGAALAELIRSLGQAGFGAVQLVTRPGP</sequence>
<comment type="similarity">
    <text evidence="2 7">Belongs to the ExbD/TolR family.</text>
</comment>